<evidence type="ECO:0000313" key="2">
    <source>
        <dbReference type="EMBL" id="KAK7748666.1"/>
    </source>
</evidence>
<feature type="region of interest" description="Disordered" evidence="1">
    <location>
        <begin position="80"/>
        <end position="199"/>
    </location>
</feature>
<name>A0AAN9UKC3_9PEZI</name>
<keyword evidence="3" id="KW-1185">Reference proteome</keyword>
<feature type="compositionally biased region" description="Acidic residues" evidence="1">
    <location>
        <begin position="188"/>
        <end position="199"/>
    </location>
</feature>
<dbReference type="Proteomes" id="UP001320245">
    <property type="component" value="Unassembled WGS sequence"/>
</dbReference>
<reference evidence="2 3" key="1">
    <citation type="journal article" date="2023" name="PLoS ONE">
        <title>Cytospora paraplurivora sp. nov. isolated from orchards with fruit tree decline syndrome in Ontario, Canada.</title>
        <authorList>
            <person name="Ilyukhin E."/>
            <person name="Nguyen H.D.T."/>
            <person name="Castle A.J."/>
            <person name="Ellouze W."/>
        </authorList>
    </citation>
    <scope>NUCLEOTIDE SEQUENCE [LARGE SCALE GENOMIC DNA]</scope>
    <source>
        <strain evidence="2 3">FDS-564</strain>
    </source>
</reference>
<organism evidence="2 3">
    <name type="scientific">Cytospora paraplurivora</name>
    <dbReference type="NCBI Taxonomy" id="2898453"/>
    <lineage>
        <taxon>Eukaryota</taxon>
        <taxon>Fungi</taxon>
        <taxon>Dikarya</taxon>
        <taxon>Ascomycota</taxon>
        <taxon>Pezizomycotina</taxon>
        <taxon>Sordariomycetes</taxon>
        <taxon>Sordariomycetidae</taxon>
        <taxon>Diaporthales</taxon>
        <taxon>Cytosporaceae</taxon>
        <taxon>Cytospora</taxon>
    </lineage>
</organism>
<gene>
    <name evidence="2" type="ORF">SLS53_000687</name>
</gene>
<protein>
    <submittedName>
        <fullName evidence="2">Uncharacterized protein</fullName>
    </submittedName>
</protein>
<dbReference type="AlphaFoldDB" id="A0AAN9UKC3"/>
<feature type="compositionally biased region" description="Basic residues" evidence="1">
    <location>
        <begin position="119"/>
        <end position="131"/>
    </location>
</feature>
<proteinExistence type="predicted"/>
<feature type="compositionally biased region" description="Low complexity" evidence="1">
    <location>
        <begin position="132"/>
        <end position="141"/>
    </location>
</feature>
<feature type="compositionally biased region" description="Acidic residues" evidence="1">
    <location>
        <begin position="106"/>
        <end position="115"/>
    </location>
</feature>
<feature type="region of interest" description="Disordered" evidence="1">
    <location>
        <begin position="1"/>
        <end position="20"/>
    </location>
</feature>
<evidence type="ECO:0000256" key="1">
    <source>
        <dbReference type="SAM" id="MobiDB-lite"/>
    </source>
</evidence>
<accession>A0AAN9UKC3</accession>
<evidence type="ECO:0000313" key="3">
    <source>
        <dbReference type="Proteomes" id="UP001320245"/>
    </source>
</evidence>
<feature type="compositionally biased region" description="Basic and acidic residues" evidence="1">
    <location>
        <begin position="167"/>
        <end position="187"/>
    </location>
</feature>
<comment type="caution">
    <text evidence="2">The sequence shown here is derived from an EMBL/GenBank/DDBJ whole genome shotgun (WGS) entry which is preliminary data.</text>
</comment>
<sequence>MAGTDENATPPATPKPTAVGTATLTARETEILHAALNCVKAPVEIDYAILAGAVGMSNPRSASNAWAVIRKKMGWNVKAADTPATGTSTGGGAKRKKNVVTGGAGDDGDNDDDEATPIKKPKTPTKPRKKAVATLKKAAATPKKDKATAGPKSSPIAKDSSEEDELAQEKVNTDFKEEQGTKSFKTEEADEDADDAGEV</sequence>
<dbReference type="EMBL" id="JAJSPL020000002">
    <property type="protein sequence ID" value="KAK7748666.1"/>
    <property type="molecule type" value="Genomic_DNA"/>
</dbReference>